<comment type="caution">
    <text evidence="2">The sequence shown here is derived from an EMBL/GenBank/DDBJ whole genome shotgun (WGS) entry which is preliminary data.</text>
</comment>
<organism evidence="2 3">
    <name type="scientific">Aspergillus oryzae</name>
    <name type="common">Yellow koji mold</name>
    <dbReference type="NCBI Taxonomy" id="5062"/>
    <lineage>
        <taxon>Eukaryota</taxon>
        <taxon>Fungi</taxon>
        <taxon>Dikarya</taxon>
        <taxon>Ascomycota</taxon>
        <taxon>Pezizomycotina</taxon>
        <taxon>Eurotiomycetes</taxon>
        <taxon>Eurotiomycetidae</taxon>
        <taxon>Eurotiales</taxon>
        <taxon>Aspergillaceae</taxon>
        <taxon>Aspergillus</taxon>
        <taxon>Aspergillus subgen. Circumdati</taxon>
    </lineage>
</organism>
<dbReference type="Pfam" id="PF12351">
    <property type="entry name" value="Fig1"/>
    <property type="match status" value="1"/>
</dbReference>
<dbReference type="InterPro" id="IPR033481">
    <property type="entry name" value="Dni1/Fig1"/>
</dbReference>
<gene>
    <name evidence="2" type="ORF">Aory04_000830600</name>
</gene>
<feature type="signal peptide" evidence="1">
    <location>
        <begin position="1"/>
        <end position="15"/>
    </location>
</feature>
<reference evidence="2" key="1">
    <citation type="submission" date="2023-04" db="EMBL/GenBank/DDBJ databases">
        <title>Aspergillus oryzae NBRC 4228.</title>
        <authorList>
            <person name="Ichikawa N."/>
            <person name="Sato H."/>
            <person name="Tonouchi N."/>
        </authorList>
    </citation>
    <scope>NUCLEOTIDE SEQUENCE</scope>
    <source>
        <strain evidence="2">NBRC 4228</strain>
    </source>
</reference>
<protein>
    <submittedName>
        <fullName evidence="2">Unnamed protein product</fullName>
    </submittedName>
</protein>
<dbReference type="AlphaFoldDB" id="A0AAN4YQI8"/>
<dbReference type="PANTHER" id="PTHR28092">
    <property type="entry name" value="FACTOR-INDUCED GENE 1 PROTEIN"/>
    <property type="match status" value="1"/>
</dbReference>
<proteinExistence type="predicted"/>
<evidence type="ECO:0000313" key="3">
    <source>
        <dbReference type="Proteomes" id="UP001165205"/>
    </source>
</evidence>
<dbReference type="GO" id="GO:0016020">
    <property type="term" value="C:membrane"/>
    <property type="evidence" value="ECO:0007669"/>
    <property type="project" value="InterPro"/>
</dbReference>
<sequence>MQLTILALLLAGCSSSSPQMPSIFLISLYYQRYDPVFNLAQVDPGVVQATANIVGGAEMEVRVGYFGICVSPSGGAYICNSNATALAEVVTVDQDPLNLIWVASTFKDAVVFPYLLYVSQNLW</sequence>
<dbReference type="Proteomes" id="UP001165205">
    <property type="component" value="Unassembled WGS sequence"/>
</dbReference>
<evidence type="ECO:0000256" key="1">
    <source>
        <dbReference type="SAM" id="SignalP"/>
    </source>
</evidence>
<dbReference type="GO" id="GO:0043332">
    <property type="term" value="C:mating projection tip"/>
    <property type="evidence" value="ECO:0007669"/>
    <property type="project" value="TreeGrafter"/>
</dbReference>
<accession>A0AAN4YQI8</accession>
<keyword evidence="1" id="KW-0732">Signal</keyword>
<dbReference type="EMBL" id="BSYA01000104">
    <property type="protein sequence ID" value="GMG32613.1"/>
    <property type="molecule type" value="Genomic_DNA"/>
</dbReference>
<dbReference type="PANTHER" id="PTHR28092:SF1">
    <property type="entry name" value="FACTOR-INDUCED GENE 1 PROTEIN"/>
    <property type="match status" value="1"/>
</dbReference>
<name>A0AAN4YQI8_ASPOZ</name>
<evidence type="ECO:0000313" key="2">
    <source>
        <dbReference type="EMBL" id="GMG32613.1"/>
    </source>
</evidence>
<feature type="chain" id="PRO_5042835420" evidence="1">
    <location>
        <begin position="16"/>
        <end position="123"/>
    </location>
</feature>
<dbReference type="GO" id="GO:0000747">
    <property type="term" value="P:conjugation with cellular fusion"/>
    <property type="evidence" value="ECO:0007669"/>
    <property type="project" value="TreeGrafter"/>
</dbReference>